<dbReference type="Pfam" id="PF07942">
    <property type="entry name" value="CARME"/>
    <property type="match status" value="1"/>
</dbReference>
<dbReference type="SUPFAM" id="SSF53335">
    <property type="entry name" value="S-adenosyl-L-methionine-dependent methyltransferases"/>
    <property type="match status" value="1"/>
</dbReference>
<keyword evidence="3" id="KW-1185">Reference proteome</keyword>
<sequence>MALSVVWLIVVASFLPSLCAATEADIVPVASPQNDPDLASIALDDNALTNALNFPIEVHQVITTLEQTSGQPSTPRHIKEKQRLLETFVKPKGTLPAGHPRHRLLDALHGFSTYQDRQKAELDRLRGLYKHASKAQKSLLNRVVQYSKKFARIDHILAKNQELCNHIVKSALEFYDIPSEELDTHINDREAAGKRGDKIAVSQALKHYVRDWTETGMHERDKPFRCLIKTLEDMFQDRNVDSIPVKILLPGAGLGRLGFDIAALGGFKVTINEWSMYMNVAYRYLEANRARHGESVYPFIDGWSHHASEADMHRKLVFPDVTINASAVLMVEGDFTTAFKDQAGRYDVVLTYFFIDTARNLMTYFDTIKKVLKPGGRWINLGPLLYGTGPFVQLTLEEIVLVTEAMGFEYLDTDASCGELTFAEGKVRGMEAVYGFDDKALTKNAYNAQFWVARRGGEV</sequence>
<accession>A0A9P8W3D9</accession>
<dbReference type="InterPro" id="IPR012901">
    <property type="entry name" value="CARME"/>
</dbReference>
<dbReference type="SMART" id="SM01296">
    <property type="entry name" value="N2227"/>
    <property type="match status" value="1"/>
</dbReference>
<dbReference type="CDD" id="cd02440">
    <property type="entry name" value="AdoMet_MTases"/>
    <property type="match status" value="1"/>
</dbReference>
<dbReference type="Proteomes" id="UP000777438">
    <property type="component" value="Unassembled WGS sequence"/>
</dbReference>
<dbReference type="PANTHER" id="PTHR12303">
    <property type="entry name" value="CARNOSINE N-METHYLTRANSFERASE"/>
    <property type="match status" value="1"/>
</dbReference>
<dbReference type="Gene3D" id="3.40.50.150">
    <property type="entry name" value="Vaccinia Virus protein VP39"/>
    <property type="match status" value="1"/>
</dbReference>
<proteinExistence type="predicted"/>
<reference evidence="2 3" key="1">
    <citation type="journal article" date="2021" name="Nat. Commun.">
        <title>Genetic determinants of endophytism in the Arabidopsis root mycobiome.</title>
        <authorList>
            <person name="Mesny F."/>
            <person name="Miyauchi S."/>
            <person name="Thiergart T."/>
            <person name="Pickel B."/>
            <person name="Atanasova L."/>
            <person name="Karlsson M."/>
            <person name="Huettel B."/>
            <person name="Barry K.W."/>
            <person name="Haridas S."/>
            <person name="Chen C."/>
            <person name="Bauer D."/>
            <person name="Andreopoulos W."/>
            <person name="Pangilinan J."/>
            <person name="LaButti K."/>
            <person name="Riley R."/>
            <person name="Lipzen A."/>
            <person name="Clum A."/>
            <person name="Drula E."/>
            <person name="Henrissat B."/>
            <person name="Kohler A."/>
            <person name="Grigoriev I.V."/>
            <person name="Martin F.M."/>
            <person name="Hacquard S."/>
        </authorList>
    </citation>
    <scope>NUCLEOTIDE SEQUENCE [LARGE SCALE GENOMIC DNA]</scope>
    <source>
        <strain evidence="2 3">MPI-CAGE-CH-0241</strain>
    </source>
</reference>
<keyword evidence="1" id="KW-0732">Signal</keyword>
<evidence type="ECO:0000256" key="1">
    <source>
        <dbReference type="SAM" id="SignalP"/>
    </source>
</evidence>
<dbReference type="GO" id="GO:0008757">
    <property type="term" value="F:S-adenosylmethionine-dependent methyltransferase activity"/>
    <property type="evidence" value="ECO:0007669"/>
    <property type="project" value="InterPro"/>
</dbReference>
<dbReference type="AlphaFoldDB" id="A0A9P8W3D9"/>
<gene>
    <name evidence="2" type="ORF">B0T10DRAFT_539295</name>
</gene>
<feature type="chain" id="PRO_5040484246" evidence="1">
    <location>
        <begin position="22"/>
        <end position="459"/>
    </location>
</feature>
<dbReference type="InterPro" id="IPR029063">
    <property type="entry name" value="SAM-dependent_MTases_sf"/>
</dbReference>
<feature type="signal peptide" evidence="1">
    <location>
        <begin position="1"/>
        <end position="21"/>
    </location>
</feature>
<dbReference type="EMBL" id="JAGPYM010000016">
    <property type="protein sequence ID" value="KAH6886236.1"/>
    <property type="molecule type" value="Genomic_DNA"/>
</dbReference>
<evidence type="ECO:0000313" key="2">
    <source>
        <dbReference type="EMBL" id="KAH6886236.1"/>
    </source>
</evidence>
<protein>
    <submittedName>
        <fullName evidence="2">N2227-like protein-domain-containing protein</fullName>
    </submittedName>
</protein>
<name>A0A9P8W3D9_9HYPO</name>
<comment type="caution">
    <text evidence="2">The sequence shown here is derived from an EMBL/GenBank/DDBJ whole genome shotgun (WGS) entry which is preliminary data.</text>
</comment>
<organism evidence="2 3">
    <name type="scientific">Thelonectria olida</name>
    <dbReference type="NCBI Taxonomy" id="1576542"/>
    <lineage>
        <taxon>Eukaryota</taxon>
        <taxon>Fungi</taxon>
        <taxon>Dikarya</taxon>
        <taxon>Ascomycota</taxon>
        <taxon>Pezizomycotina</taxon>
        <taxon>Sordariomycetes</taxon>
        <taxon>Hypocreomycetidae</taxon>
        <taxon>Hypocreales</taxon>
        <taxon>Nectriaceae</taxon>
        <taxon>Thelonectria</taxon>
    </lineage>
</organism>
<dbReference type="PANTHER" id="PTHR12303:SF13">
    <property type="match status" value="1"/>
</dbReference>
<evidence type="ECO:0000313" key="3">
    <source>
        <dbReference type="Proteomes" id="UP000777438"/>
    </source>
</evidence>
<dbReference type="OrthoDB" id="978at2759"/>